<dbReference type="STRING" id="871325.SAMN05444349_10459"/>
<reference evidence="8 9" key="1">
    <citation type="submission" date="2016-11" db="EMBL/GenBank/DDBJ databases">
        <authorList>
            <person name="Jaros S."/>
            <person name="Januszkiewicz K."/>
            <person name="Wedrychowicz H."/>
        </authorList>
    </citation>
    <scope>NUCLEOTIDE SEQUENCE [LARGE SCALE GENOMIC DNA]</scope>
    <source>
        <strain evidence="8 9">DSM 26883</strain>
    </source>
</reference>
<dbReference type="NCBIfam" id="NF012200">
    <property type="entry name" value="choice_anch_D"/>
    <property type="match status" value="2"/>
</dbReference>
<dbReference type="InterPro" id="IPR011467">
    <property type="entry name" value="DUF1573"/>
</dbReference>
<dbReference type="PANTHER" id="PTHR37833:SF1">
    <property type="entry name" value="SIGNAL PEPTIDE PROTEIN"/>
    <property type="match status" value="1"/>
</dbReference>
<sequence>MWLLSPLKGTDDLVNIPFNPFIISSKTPTFVHQNKKYYMKRRLLSIFSLFTIALAAIAQPRISSNKEIHNFGQIEWKSPVTVEYIITNTGNEPLVLTNVTTSCACSVADWTKEPIAPGAKGTVKASFDAKALGHFEKSVGIYSNADPHLVYLKFAGEVVKEVKDFTKTHPFKIGDIRIDKDEIAFSDLYRGEKPTLTIGVVNLSDRPYEPILMHLPPYLKMEKEPNVLLKGKKGIIKLTLDTELLQDFGLTQSSVYLSRFAGDKVSEDNEIPVSAVLLPNFSNMTAQDSLNAPVIHLSETNIDLSEVLLKKKKVSRNIVITNTGKTPLVISKLQVFNSSVGVSLKKTVVQPGATTKLKVTIHKRDVGNKKHHLRILMITNDPLRPKVEINIKR</sequence>
<dbReference type="EMBL" id="FQVD01000004">
    <property type="protein sequence ID" value="SHE62717.1"/>
    <property type="molecule type" value="Genomic_DNA"/>
</dbReference>
<keyword evidence="6" id="KW-1133">Transmembrane helix</keyword>
<keyword evidence="3" id="KW-0963">Cytoplasm</keyword>
<accession>A0A1M4V1F3</accession>
<comment type="subcellular location">
    <subcellularLocation>
        <location evidence="1">Cell projection</location>
        <location evidence="1">Cilium</location>
    </subcellularLocation>
    <subcellularLocation>
        <location evidence="2">Cytoplasm</location>
    </subcellularLocation>
</comment>
<gene>
    <name evidence="8" type="ORF">SAMN05444349_10459</name>
</gene>
<evidence type="ECO:0000256" key="1">
    <source>
        <dbReference type="ARBA" id="ARBA00004138"/>
    </source>
</evidence>
<feature type="domain" description="HYDIN/VesB/CFA65-like Ig-like" evidence="7">
    <location>
        <begin position="293"/>
        <end position="392"/>
    </location>
</feature>
<keyword evidence="6" id="KW-0812">Transmembrane</keyword>
<dbReference type="PANTHER" id="PTHR37833">
    <property type="entry name" value="LIPOPROTEIN-RELATED"/>
    <property type="match status" value="1"/>
</dbReference>
<evidence type="ECO:0000313" key="8">
    <source>
        <dbReference type="EMBL" id="SHE62717.1"/>
    </source>
</evidence>
<feature type="transmembrane region" description="Helical" evidence="6">
    <location>
        <begin position="43"/>
        <end position="62"/>
    </location>
</feature>
<evidence type="ECO:0000313" key="9">
    <source>
        <dbReference type="Proteomes" id="UP000184436"/>
    </source>
</evidence>
<keyword evidence="6" id="KW-0472">Membrane</keyword>
<organism evidence="8 9">
    <name type="scientific">Bacteroides faecichinchillae</name>
    <dbReference type="NCBI Taxonomy" id="871325"/>
    <lineage>
        <taxon>Bacteria</taxon>
        <taxon>Pseudomonadati</taxon>
        <taxon>Bacteroidota</taxon>
        <taxon>Bacteroidia</taxon>
        <taxon>Bacteroidales</taxon>
        <taxon>Bacteroidaceae</taxon>
        <taxon>Bacteroides</taxon>
    </lineage>
</organism>
<name>A0A1M4V1F3_9BACE</name>
<evidence type="ECO:0000256" key="5">
    <source>
        <dbReference type="ARBA" id="ARBA00023273"/>
    </source>
</evidence>
<keyword evidence="5" id="KW-0966">Cell projection</keyword>
<protein>
    <recommendedName>
        <fullName evidence="7">HYDIN/VesB/CFA65-like Ig-like domain-containing protein</fullName>
    </recommendedName>
</protein>
<keyword evidence="4" id="KW-0969">Cilium</keyword>
<dbReference type="GO" id="GO:0005737">
    <property type="term" value="C:cytoplasm"/>
    <property type="evidence" value="ECO:0007669"/>
    <property type="project" value="UniProtKB-SubCell"/>
</dbReference>
<proteinExistence type="predicted"/>
<dbReference type="Proteomes" id="UP000184436">
    <property type="component" value="Unassembled WGS sequence"/>
</dbReference>
<dbReference type="InterPro" id="IPR013783">
    <property type="entry name" value="Ig-like_fold"/>
</dbReference>
<keyword evidence="9" id="KW-1185">Reference proteome</keyword>
<evidence type="ECO:0000256" key="6">
    <source>
        <dbReference type="SAM" id="Phobius"/>
    </source>
</evidence>
<dbReference type="InterPro" id="IPR053879">
    <property type="entry name" value="HYDIN_VesB_CFA65-like_Ig"/>
</dbReference>
<dbReference type="Pfam" id="PF22544">
    <property type="entry name" value="HYDIN_VesB_CFA65-like_Ig"/>
    <property type="match status" value="1"/>
</dbReference>
<evidence type="ECO:0000256" key="3">
    <source>
        <dbReference type="ARBA" id="ARBA00022490"/>
    </source>
</evidence>
<dbReference type="AlphaFoldDB" id="A0A1M4V1F3"/>
<evidence type="ECO:0000256" key="4">
    <source>
        <dbReference type="ARBA" id="ARBA00023069"/>
    </source>
</evidence>
<dbReference type="Pfam" id="PF07610">
    <property type="entry name" value="DUF1573"/>
    <property type="match status" value="1"/>
</dbReference>
<dbReference type="Gene3D" id="2.60.40.10">
    <property type="entry name" value="Immunoglobulins"/>
    <property type="match status" value="2"/>
</dbReference>
<evidence type="ECO:0000256" key="2">
    <source>
        <dbReference type="ARBA" id="ARBA00004496"/>
    </source>
</evidence>
<evidence type="ECO:0000259" key="7">
    <source>
        <dbReference type="Pfam" id="PF22544"/>
    </source>
</evidence>